<dbReference type="AlphaFoldDB" id="A0AAV7U1X7"/>
<evidence type="ECO:0000313" key="2">
    <source>
        <dbReference type="Proteomes" id="UP001066276"/>
    </source>
</evidence>
<comment type="caution">
    <text evidence="1">The sequence shown here is derived from an EMBL/GenBank/DDBJ whole genome shotgun (WGS) entry which is preliminary data.</text>
</comment>
<keyword evidence="2" id="KW-1185">Reference proteome</keyword>
<dbReference type="EMBL" id="JANPWB010000006">
    <property type="protein sequence ID" value="KAJ1182490.1"/>
    <property type="molecule type" value="Genomic_DNA"/>
</dbReference>
<organism evidence="1 2">
    <name type="scientific">Pleurodeles waltl</name>
    <name type="common">Iberian ribbed newt</name>
    <dbReference type="NCBI Taxonomy" id="8319"/>
    <lineage>
        <taxon>Eukaryota</taxon>
        <taxon>Metazoa</taxon>
        <taxon>Chordata</taxon>
        <taxon>Craniata</taxon>
        <taxon>Vertebrata</taxon>
        <taxon>Euteleostomi</taxon>
        <taxon>Amphibia</taxon>
        <taxon>Batrachia</taxon>
        <taxon>Caudata</taxon>
        <taxon>Salamandroidea</taxon>
        <taxon>Salamandridae</taxon>
        <taxon>Pleurodelinae</taxon>
        <taxon>Pleurodeles</taxon>
    </lineage>
</organism>
<dbReference type="Proteomes" id="UP001066276">
    <property type="component" value="Chromosome 3_2"/>
</dbReference>
<gene>
    <name evidence="1" type="ORF">NDU88_007680</name>
</gene>
<reference evidence="1" key="1">
    <citation type="journal article" date="2022" name="bioRxiv">
        <title>Sequencing and chromosome-scale assembly of the giantPleurodeles waltlgenome.</title>
        <authorList>
            <person name="Brown T."/>
            <person name="Elewa A."/>
            <person name="Iarovenko S."/>
            <person name="Subramanian E."/>
            <person name="Araus A.J."/>
            <person name="Petzold A."/>
            <person name="Susuki M."/>
            <person name="Suzuki K.-i.T."/>
            <person name="Hayashi T."/>
            <person name="Toyoda A."/>
            <person name="Oliveira C."/>
            <person name="Osipova E."/>
            <person name="Leigh N.D."/>
            <person name="Simon A."/>
            <person name="Yun M.H."/>
        </authorList>
    </citation>
    <scope>NUCLEOTIDE SEQUENCE</scope>
    <source>
        <strain evidence="1">20211129_DDA</strain>
        <tissue evidence="1">Liver</tissue>
    </source>
</reference>
<sequence length="339" mass="36520">MRASVLRFKCVHTRHCALSASVLHLFTKLPPLGKFLKACAPGTVQCQPRCRFECVCTRHCALPASVLHMFTTLAPLGKGLKVCSTRHCAVPASVLHLFITLAPLGKGFKACTPGTVQSHPRCCTCSQRWRLLGKVSRRVHQALCSASLGAAHVHNAGASWESFECVCTRHCALSASVLHLFTRLPPLGKGLKACAPGTVQSHPRCCTCSQRWRLLGKVSRRVHQALCNASLGAAHVHNAGASWESFECVCTRHCALSASVLHLFTRLPPLGKGLKACAPGTVQSHPRCCTCSQRWRLLGKVSRRVHQALCNASLGAAHVHNAGASWESHCAVPALVLQI</sequence>
<name>A0AAV7U1X7_PLEWA</name>
<proteinExistence type="predicted"/>
<evidence type="ECO:0000313" key="1">
    <source>
        <dbReference type="EMBL" id="KAJ1182490.1"/>
    </source>
</evidence>
<protein>
    <submittedName>
        <fullName evidence="1">Uncharacterized protein</fullName>
    </submittedName>
</protein>
<accession>A0AAV7U1X7</accession>